<dbReference type="PANTHER" id="PTHR44013">
    <property type="entry name" value="ZINC-TYPE ALCOHOL DEHYDROGENASE-LIKE PROTEIN C16A3.02C"/>
    <property type="match status" value="1"/>
</dbReference>
<proteinExistence type="predicted"/>
<sequence>MDVRGDDGRGGRAQGGGSAPGRPEIPDSMRAWVRETYGPAEGVRLQELPTPRPGRGEVLLRVRATALNAGDVRLLRGDPLLVRLVYGLTRPRFPVRGMDVAGTVVALGAGVGGIGLGDEVVAELRGGGGLAEYATVPADRLAIRPAGVDAALAACVPIAAGTAWQAWDAAGLATGPADGVGGSGGRVLVLGASGGVGTFAVQIAVLRGAEVWATCGERSRGLVEGLGATRVFDHRAEGEAGEGLDALAAASFDAVIDIAGRVPVRRLQRLVRDGGRVVLVTGDGGRLLGPVPRMMRAALCSIGSRRRVVSLAAQPHAELTRDVLSLMARGRIAPVVEREAAFAQAGDALVQVSGGRVRGKVVVRVAGGV</sequence>
<dbReference type="EMBL" id="CP082781">
    <property type="protein sequence ID" value="UGS26145.1"/>
    <property type="molecule type" value="Genomic_DNA"/>
</dbReference>
<evidence type="ECO:0000313" key="4">
    <source>
        <dbReference type="Proteomes" id="UP001199642"/>
    </source>
</evidence>
<dbReference type="InterPro" id="IPR020843">
    <property type="entry name" value="ER"/>
</dbReference>
<feature type="domain" description="Enoyl reductase (ER)" evidence="2">
    <location>
        <begin position="38"/>
        <end position="363"/>
    </location>
</feature>
<dbReference type="CDD" id="cd08267">
    <property type="entry name" value="MDR1"/>
    <property type="match status" value="1"/>
</dbReference>
<dbReference type="InterPro" id="IPR013154">
    <property type="entry name" value="ADH-like_N"/>
</dbReference>
<dbReference type="PANTHER" id="PTHR44013:SF1">
    <property type="entry name" value="ZINC-TYPE ALCOHOL DEHYDROGENASE-LIKE PROTEIN C16A3.02C"/>
    <property type="match status" value="1"/>
</dbReference>
<dbReference type="RefSeq" id="WP_231819844.1">
    <property type="nucleotide sequence ID" value="NZ_CP082781.1"/>
</dbReference>
<dbReference type="Pfam" id="PF13602">
    <property type="entry name" value="ADH_zinc_N_2"/>
    <property type="match status" value="1"/>
</dbReference>
<dbReference type="InterPro" id="IPR052733">
    <property type="entry name" value="Chloroplast_QOR"/>
</dbReference>
<dbReference type="Gene3D" id="3.40.50.720">
    <property type="entry name" value="NAD(P)-binding Rossmann-like Domain"/>
    <property type="match status" value="1"/>
</dbReference>
<gene>
    <name evidence="3" type="ORF">K8F61_16095</name>
</gene>
<dbReference type="InterPro" id="IPR036291">
    <property type="entry name" value="NAD(P)-bd_dom_sf"/>
</dbReference>
<dbReference type="Gene3D" id="3.90.180.10">
    <property type="entry name" value="Medium-chain alcohol dehydrogenases, catalytic domain"/>
    <property type="match status" value="1"/>
</dbReference>
<evidence type="ECO:0000313" key="3">
    <source>
        <dbReference type="EMBL" id="UGS26145.1"/>
    </source>
</evidence>
<dbReference type="Proteomes" id="UP001199642">
    <property type="component" value="Chromosome"/>
</dbReference>
<evidence type="ECO:0000256" key="1">
    <source>
        <dbReference type="SAM" id="MobiDB-lite"/>
    </source>
</evidence>
<organism evidence="3 4">
    <name type="scientific">Microbacterium resistens</name>
    <dbReference type="NCBI Taxonomy" id="156977"/>
    <lineage>
        <taxon>Bacteria</taxon>
        <taxon>Bacillati</taxon>
        <taxon>Actinomycetota</taxon>
        <taxon>Actinomycetes</taxon>
        <taxon>Micrococcales</taxon>
        <taxon>Microbacteriaceae</taxon>
        <taxon>Microbacterium</taxon>
    </lineage>
</organism>
<feature type="region of interest" description="Disordered" evidence="1">
    <location>
        <begin position="1"/>
        <end position="26"/>
    </location>
</feature>
<name>A0ABY3RTC0_9MICO</name>
<feature type="compositionally biased region" description="Basic and acidic residues" evidence="1">
    <location>
        <begin position="1"/>
        <end position="10"/>
    </location>
</feature>
<dbReference type="InterPro" id="IPR011032">
    <property type="entry name" value="GroES-like_sf"/>
</dbReference>
<dbReference type="Pfam" id="PF08240">
    <property type="entry name" value="ADH_N"/>
    <property type="match status" value="1"/>
</dbReference>
<dbReference type="SMART" id="SM00829">
    <property type="entry name" value="PKS_ER"/>
    <property type="match status" value="1"/>
</dbReference>
<keyword evidence="4" id="KW-1185">Reference proteome</keyword>
<accession>A0ABY3RTC0</accession>
<evidence type="ECO:0000259" key="2">
    <source>
        <dbReference type="SMART" id="SM00829"/>
    </source>
</evidence>
<protein>
    <submittedName>
        <fullName evidence="3">NAD(P)-dependent alcohol dehydrogenase</fullName>
    </submittedName>
</protein>
<dbReference type="SUPFAM" id="SSF51735">
    <property type="entry name" value="NAD(P)-binding Rossmann-fold domains"/>
    <property type="match status" value="1"/>
</dbReference>
<dbReference type="SUPFAM" id="SSF50129">
    <property type="entry name" value="GroES-like"/>
    <property type="match status" value="1"/>
</dbReference>
<reference evidence="3 4" key="1">
    <citation type="submission" date="2023-01" db="EMBL/GenBank/DDBJ databases">
        <title>Characterization of estradiol degrading bacteria Microbacterium sp. MZT7 and reveal degrading genes through genome analysis.</title>
        <authorList>
            <person name="Hao P."/>
            <person name="Gao Y."/>
        </authorList>
    </citation>
    <scope>NUCLEOTIDE SEQUENCE [LARGE SCALE GENOMIC DNA]</scope>
    <source>
        <strain evidence="3 4">MZT7</strain>
    </source>
</reference>